<accession>A0A380T425</accession>
<feature type="region of interest" description="Disordered" evidence="4">
    <location>
        <begin position="62"/>
        <end position="81"/>
    </location>
</feature>
<dbReference type="InterPro" id="IPR013686">
    <property type="entry name" value="Polypept-transport_assoc_ShlB"/>
</dbReference>
<evidence type="ECO:0000256" key="3">
    <source>
        <dbReference type="ARBA" id="ARBA00023237"/>
    </source>
</evidence>
<dbReference type="Pfam" id="PF03865">
    <property type="entry name" value="ShlB"/>
    <property type="match status" value="1"/>
</dbReference>
<feature type="domain" description="Polypeptide-transport-associated ShlB-type" evidence="6">
    <location>
        <begin position="86"/>
        <end position="161"/>
    </location>
</feature>
<evidence type="ECO:0000256" key="2">
    <source>
        <dbReference type="ARBA" id="ARBA00022692"/>
    </source>
</evidence>
<evidence type="ECO:0000313" key="8">
    <source>
        <dbReference type="EMBL" id="SUQ64989.1"/>
    </source>
</evidence>
<reference evidence="9" key="1">
    <citation type="submission" date="2018-07" db="EMBL/GenBank/DDBJ databases">
        <authorList>
            <person name="Blom J."/>
        </authorList>
    </citation>
    <scope>NUCLEOTIDE SEQUENCE [LARGE SCALE GENOMIC DNA]</scope>
    <source>
        <strain evidence="9">CCOS 864</strain>
    </source>
</reference>
<evidence type="ECO:0000313" key="9">
    <source>
        <dbReference type="Proteomes" id="UP000255177"/>
    </source>
</evidence>
<dbReference type="Pfam" id="PF08479">
    <property type="entry name" value="POTRA_2"/>
    <property type="match status" value="1"/>
</dbReference>
<dbReference type="InterPro" id="IPR027282">
    <property type="entry name" value="TPS"/>
</dbReference>
<feature type="domain" description="Haemolysin activator HlyB C-terminal" evidence="5">
    <location>
        <begin position="220"/>
        <end position="530"/>
    </location>
</feature>
<dbReference type="AlphaFoldDB" id="A0A380T425"/>
<dbReference type="PANTHER" id="PTHR34597:SF3">
    <property type="entry name" value="OUTER MEMBRANE TRANSPORTER CDIB"/>
    <property type="match status" value="1"/>
</dbReference>
<keyword evidence="3" id="KW-0998">Cell outer membrane</keyword>
<dbReference type="GO" id="GO:0046819">
    <property type="term" value="P:protein secretion by the type V secretion system"/>
    <property type="evidence" value="ECO:0007669"/>
    <property type="project" value="TreeGrafter"/>
</dbReference>
<keyword evidence="9" id="KW-1185">Reference proteome</keyword>
<name>A0A380T425_9PSED</name>
<dbReference type="Gene3D" id="2.40.160.50">
    <property type="entry name" value="membrane protein fhac: a member of the omp85/tpsb transporter family"/>
    <property type="match status" value="1"/>
</dbReference>
<dbReference type="Pfam" id="PF17287">
    <property type="entry name" value="POTRA_3"/>
    <property type="match status" value="1"/>
</dbReference>
<proteinExistence type="predicted"/>
<dbReference type="EMBL" id="UIDD01000010">
    <property type="protein sequence ID" value="SUQ64989.1"/>
    <property type="molecule type" value="Genomic_DNA"/>
</dbReference>
<keyword evidence="1" id="KW-1134">Transmembrane beta strand</keyword>
<dbReference type="InterPro" id="IPR005565">
    <property type="entry name" value="Hemolysn_activator_HlyB_C"/>
</dbReference>
<keyword evidence="1" id="KW-0472">Membrane</keyword>
<dbReference type="InterPro" id="IPR051544">
    <property type="entry name" value="TPS_OM_transporter"/>
</dbReference>
<dbReference type="InterPro" id="IPR035251">
    <property type="entry name" value="ShlB_POTRA"/>
</dbReference>
<dbReference type="Gene3D" id="3.10.20.310">
    <property type="entry name" value="membrane protein fhac"/>
    <property type="match status" value="1"/>
</dbReference>
<sequence>MPCSLSIVAARLGIRHPAALGIFVVLLLMVGPASAHEHLGVQPLRDQRLYLEQLEQRQRLRKLQRTDELPEPATDVPTPAEATPCWPLNGVRLAGNRELTSAELAANVQPLVTPCMDVAQINLILKSITQQYVQAGYPTSRPYLVNPPQAGTTLDIEIVEGFVESIELATPDLPLSLSSAFPTLLGEPLRLTELEQGMDQLNRLRAFELGADLMPGELEGGTRIVITPRQVYPRWRLGSTYDNRGSELTGRDRVGASLTLDSPLQLNDYTQLSVTSTLGSGPRYSRGYGLYYSIPYGPWTYALNLNQLHYQAQLPGRRVRSSGQSDFYGLSLERNLWRNQYGLLSASLRLDQKRQDNRLAGQRLQLQSPTLTSLEAGLNLLWLDANLWSANLGIVQGLDRFGADSAPLASNAPQPQFRKYRANLLHLRQGRDPAWPWRWQSELNLQYSPDALPAVEQFLLSDNSAVRGFRQQVAAGATGAVWRNTLSQPLALDLPAGLVIRPQLGMDLGWSKFDHGRTAQQLAGAHAGLELSLPDSLLKLDYQRALHASNTRRQDLETGYWLLEWVMNI</sequence>
<dbReference type="GO" id="GO:0098046">
    <property type="term" value="C:type V protein secretion system complex"/>
    <property type="evidence" value="ECO:0007669"/>
    <property type="project" value="TreeGrafter"/>
</dbReference>
<evidence type="ECO:0000256" key="4">
    <source>
        <dbReference type="SAM" id="MobiDB-lite"/>
    </source>
</evidence>
<evidence type="ECO:0000259" key="7">
    <source>
        <dbReference type="Pfam" id="PF17287"/>
    </source>
</evidence>
<gene>
    <name evidence="8" type="primary">hpmB</name>
    <name evidence="8" type="ORF">CCOS864_04459</name>
</gene>
<dbReference type="RefSeq" id="WP_115088468.1">
    <property type="nucleotide sequence ID" value="NZ_CBCSFG010000018.1"/>
</dbReference>
<evidence type="ECO:0000256" key="1">
    <source>
        <dbReference type="ARBA" id="ARBA00022452"/>
    </source>
</evidence>
<evidence type="ECO:0000259" key="6">
    <source>
        <dbReference type="Pfam" id="PF08479"/>
    </source>
</evidence>
<organism evidence="8 9">
    <name type="scientific">Pseudomonas wadenswilerensis</name>
    <dbReference type="NCBI Taxonomy" id="1785161"/>
    <lineage>
        <taxon>Bacteria</taxon>
        <taxon>Pseudomonadati</taxon>
        <taxon>Pseudomonadota</taxon>
        <taxon>Gammaproteobacteria</taxon>
        <taxon>Pseudomonadales</taxon>
        <taxon>Pseudomonadaceae</taxon>
        <taxon>Pseudomonas</taxon>
    </lineage>
</organism>
<feature type="domain" description="ShlB POTRA" evidence="7">
    <location>
        <begin position="163"/>
        <end position="215"/>
    </location>
</feature>
<dbReference type="PANTHER" id="PTHR34597">
    <property type="entry name" value="SLR1661 PROTEIN"/>
    <property type="match status" value="1"/>
</dbReference>
<evidence type="ECO:0000259" key="5">
    <source>
        <dbReference type="Pfam" id="PF03865"/>
    </source>
</evidence>
<protein>
    <submittedName>
        <fullName evidence="8">Hemolysin transporter protein HpmB</fullName>
    </submittedName>
</protein>
<keyword evidence="2" id="KW-0812">Transmembrane</keyword>
<dbReference type="PIRSF" id="PIRSF029745">
    <property type="entry name" value="FhaC"/>
    <property type="match status" value="1"/>
</dbReference>
<dbReference type="GO" id="GO:0008320">
    <property type="term" value="F:protein transmembrane transporter activity"/>
    <property type="evidence" value="ECO:0007669"/>
    <property type="project" value="TreeGrafter"/>
</dbReference>
<dbReference type="Proteomes" id="UP000255177">
    <property type="component" value="Unassembled WGS sequence"/>
</dbReference>